<keyword evidence="3" id="KW-1185">Reference proteome</keyword>
<comment type="caution">
    <text evidence="2">The sequence shown here is derived from an EMBL/GenBank/DDBJ whole genome shotgun (WGS) entry which is preliminary data.</text>
</comment>
<dbReference type="PROSITE" id="PS51257">
    <property type="entry name" value="PROKAR_LIPOPROTEIN"/>
    <property type="match status" value="1"/>
</dbReference>
<name>A0ABW1CJX5_9ACTN</name>
<evidence type="ECO:0000313" key="3">
    <source>
        <dbReference type="Proteomes" id="UP001596058"/>
    </source>
</evidence>
<gene>
    <name evidence="2" type="ORF">ACFPZ3_19490</name>
</gene>
<feature type="chain" id="PRO_5046399829" evidence="1">
    <location>
        <begin position="22"/>
        <end position="430"/>
    </location>
</feature>
<dbReference type="InterPro" id="IPR006059">
    <property type="entry name" value="SBP"/>
</dbReference>
<dbReference type="Gene3D" id="3.40.190.10">
    <property type="entry name" value="Periplasmic binding protein-like II"/>
    <property type="match status" value="1"/>
</dbReference>
<feature type="signal peptide" evidence="1">
    <location>
        <begin position="1"/>
        <end position="21"/>
    </location>
</feature>
<sequence>MKFAKPAVAAAMLSCLVVSLAACSDSDSESEPGTVTLIFRQFDPESEVGGLATAIDAWNKSNPRVQVEMQTLSPNNVQQFAREANSGSGPDIDQIGYTDVAFLARPRILLPLDDYLAKDPLPGGTKSLLATDMVSVGGKTWAIPWTADTMALVYNPKALSAAGIKSPPTTWEQLATDAKQISSSSSGKTSGFCFPASGSATSAQWFAINYYLWSHGGALVRKDSSGRWQTGVSPASLTAAIQYFADLFATGAAPKANQAVQDYSDPTIANALATGSCAMSYAPPSTFGTVHRQAETAGTTLMTAPMPSGLTDGATHLGGRALGINRNTEHPAEAWSVVKYLVSATTFKTYGQYPASAKTLTELPVPKAQQGYVDQLPHSRSFARYIGSEMTIASIQLLVNQRFSAVYSGQSTSSQAAAAILDGLAEGLKG</sequence>
<proteinExistence type="predicted"/>
<evidence type="ECO:0000313" key="2">
    <source>
        <dbReference type="EMBL" id="MFC5826055.1"/>
    </source>
</evidence>
<keyword evidence="1" id="KW-0732">Signal</keyword>
<organism evidence="2 3">
    <name type="scientific">Nonomuraea insulae</name>
    <dbReference type="NCBI Taxonomy" id="1616787"/>
    <lineage>
        <taxon>Bacteria</taxon>
        <taxon>Bacillati</taxon>
        <taxon>Actinomycetota</taxon>
        <taxon>Actinomycetes</taxon>
        <taxon>Streptosporangiales</taxon>
        <taxon>Streptosporangiaceae</taxon>
        <taxon>Nonomuraea</taxon>
    </lineage>
</organism>
<dbReference type="PANTHER" id="PTHR43649">
    <property type="entry name" value="ARABINOSE-BINDING PROTEIN-RELATED"/>
    <property type="match status" value="1"/>
</dbReference>
<protein>
    <submittedName>
        <fullName evidence="2">ABC transporter substrate-binding protein</fullName>
    </submittedName>
</protein>
<dbReference type="SUPFAM" id="SSF53850">
    <property type="entry name" value="Periplasmic binding protein-like II"/>
    <property type="match status" value="1"/>
</dbReference>
<reference evidence="3" key="1">
    <citation type="journal article" date="2019" name="Int. J. Syst. Evol. Microbiol.">
        <title>The Global Catalogue of Microorganisms (GCM) 10K type strain sequencing project: providing services to taxonomists for standard genome sequencing and annotation.</title>
        <authorList>
            <consortium name="The Broad Institute Genomics Platform"/>
            <consortium name="The Broad Institute Genome Sequencing Center for Infectious Disease"/>
            <person name="Wu L."/>
            <person name="Ma J."/>
        </authorList>
    </citation>
    <scope>NUCLEOTIDE SEQUENCE [LARGE SCALE GENOMIC DNA]</scope>
    <source>
        <strain evidence="3">CCUG 53903</strain>
    </source>
</reference>
<dbReference type="PANTHER" id="PTHR43649:SF12">
    <property type="entry name" value="DIACETYLCHITOBIOSE BINDING PROTEIN DASA"/>
    <property type="match status" value="1"/>
</dbReference>
<accession>A0ABW1CJX5</accession>
<dbReference type="Pfam" id="PF01547">
    <property type="entry name" value="SBP_bac_1"/>
    <property type="match status" value="1"/>
</dbReference>
<dbReference type="RefSeq" id="WP_379515562.1">
    <property type="nucleotide sequence ID" value="NZ_JBHSPA010000023.1"/>
</dbReference>
<dbReference type="EMBL" id="JBHSPA010000023">
    <property type="protein sequence ID" value="MFC5826055.1"/>
    <property type="molecule type" value="Genomic_DNA"/>
</dbReference>
<evidence type="ECO:0000256" key="1">
    <source>
        <dbReference type="SAM" id="SignalP"/>
    </source>
</evidence>
<dbReference type="Proteomes" id="UP001596058">
    <property type="component" value="Unassembled WGS sequence"/>
</dbReference>
<dbReference type="InterPro" id="IPR050490">
    <property type="entry name" value="Bact_solute-bd_prot1"/>
</dbReference>